<dbReference type="EMBL" id="BMIS01000003">
    <property type="protein sequence ID" value="GGE65459.1"/>
    <property type="molecule type" value="Genomic_DNA"/>
</dbReference>
<dbReference type="Proteomes" id="UP000633136">
    <property type="component" value="Unassembled WGS sequence"/>
</dbReference>
<feature type="domain" description="DUF6892" evidence="1">
    <location>
        <begin position="8"/>
        <end position="162"/>
    </location>
</feature>
<sequence length="186" mass="20374">MIRDSTGRFADIRFKIAVMSDIMEGPVGLPPETVNALDQIRGRYDDELLAVFPSPSAFEQEMLMRAPVPSPSPSPEIMRFIADLPLSQEALDSVQQLTFEAGGRGYDWVDADGGDWGGTDDRFTVQDISGFEQLRNLTTVNLVGGYIVRLETLRPMAEAGIEIIVAAGTPESEGIDPETFPNLRIV</sequence>
<reference evidence="2" key="1">
    <citation type="journal article" date="2014" name="Int. J. Syst. Evol. Microbiol.">
        <title>Complete genome sequence of Corynebacterium casei LMG S-19264T (=DSM 44701T), isolated from a smear-ripened cheese.</title>
        <authorList>
            <consortium name="US DOE Joint Genome Institute (JGI-PGF)"/>
            <person name="Walter F."/>
            <person name="Albersmeier A."/>
            <person name="Kalinowski J."/>
            <person name="Ruckert C."/>
        </authorList>
    </citation>
    <scope>NUCLEOTIDE SEQUENCE</scope>
    <source>
        <strain evidence="2">CGMCC 1.15388</strain>
    </source>
</reference>
<accession>A0A917APR2</accession>
<dbReference type="RefSeq" id="WP_188683450.1">
    <property type="nucleotide sequence ID" value="NZ_BMIS01000003.1"/>
</dbReference>
<reference evidence="2" key="2">
    <citation type="submission" date="2020-09" db="EMBL/GenBank/DDBJ databases">
        <authorList>
            <person name="Sun Q."/>
            <person name="Zhou Y."/>
        </authorList>
    </citation>
    <scope>NUCLEOTIDE SEQUENCE</scope>
    <source>
        <strain evidence="2">CGMCC 1.15388</strain>
    </source>
</reference>
<comment type="caution">
    <text evidence="2">The sequence shown here is derived from an EMBL/GenBank/DDBJ whole genome shotgun (WGS) entry which is preliminary data.</text>
</comment>
<gene>
    <name evidence="2" type="ORF">GCM10011401_10900</name>
</gene>
<evidence type="ECO:0000259" key="1">
    <source>
        <dbReference type="Pfam" id="PF21832"/>
    </source>
</evidence>
<dbReference type="Pfam" id="PF21832">
    <property type="entry name" value="DUF6892"/>
    <property type="match status" value="1"/>
</dbReference>
<protein>
    <recommendedName>
        <fullName evidence="1">DUF6892 domain-containing protein</fullName>
    </recommendedName>
</protein>
<dbReference type="AlphaFoldDB" id="A0A917APR2"/>
<keyword evidence="3" id="KW-1185">Reference proteome</keyword>
<evidence type="ECO:0000313" key="3">
    <source>
        <dbReference type="Proteomes" id="UP000633136"/>
    </source>
</evidence>
<proteinExistence type="predicted"/>
<evidence type="ECO:0000313" key="2">
    <source>
        <dbReference type="EMBL" id="GGE65459.1"/>
    </source>
</evidence>
<name>A0A917APR2_9MICC</name>
<dbReference type="InterPro" id="IPR054187">
    <property type="entry name" value="DUF6892"/>
</dbReference>
<organism evidence="2 3">
    <name type="scientific">Nesterenkonia cremea</name>
    <dbReference type="NCBI Taxonomy" id="1882340"/>
    <lineage>
        <taxon>Bacteria</taxon>
        <taxon>Bacillati</taxon>
        <taxon>Actinomycetota</taxon>
        <taxon>Actinomycetes</taxon>
        <taxon>Micrococcales</taxon>
        <taxon>Micrococcaceae</taxon>
        <taxon>Nesterenkonia</taxon>
    </lineage>
</organism>